<evidence type="ECO:0000256" key="3">
    <source>
        <dbReference type="ARBA" id="ARBA00022691"/>
    </source>
</evidence>
<dbReference type="InterPro" id="IPR013785">
    <property type="entry name" value="Aldolase_TIM"/>
</dbReference>
<dbReference type="InterPro" id="IPR006638">
    <property type="entry name" value="Elp3/MiaA/NifB-like_rSAM"/>
</dbReference>
<dbReference type="Pfam" id="PF06968">
    <property type="entry name" value="BATS"/>
    <property type="match status" value="1"/>
</dbReference>
<dbReference type="SFLD" id="SFLDG01060">
    <property type="entry name" value="BATS_domain_containing"/>
    <property type="match status" value="1"/>
</dbReference>
<dbReference type="PROSITE" id="PS51918">
    <property type="entry name" value="RADICAL_SAM"/>
    <property type="match status" value="1"/>
</dbReference>
<dbReference type="SFLD" id="SFLDG01081">
    <property type="entry name" value="cleavage_of_the_Ca-Cb_bond_in"/>
    <property type="match status" value="1"/>
</dbReference>
<comment type="cofactor">
    <cofactor evidence="1">
        <name>[4Fe-4S] cluster</name>
        <dbReference type="ChEBI" id="CHEBI:49883"/>
    </cofactor>
</comment>
<keyword evidence="6" id="KW-0411">Iron-sulfur</keyword>
<accession>A0A1V5SQD5</accession>
<organism evidence="9">
    <name type="scientific">Candidatus Atribacter allofermentans</name>
    <dbReference type="NCBI Taxonomy" id="1852833"/>
    <lineage>
        <taxon>Bacteria</taxon>
        <taxon>Pseudomonadati</taxon>
        <taxon>Atribacterota</taxon>
        <taxon>Atribacteria</taxon>
        <taxon>Atribacterales</taxon>
        <taxon>Atribacteraceae</taxon>
        <taxon>Atribacter</taxon>
    </lineage>
</organism>
<dbReference type="PANTHER" id="PTHR43583:SF2">
    <property type="entry name" value="THIAZOLE BIOSYNTHESIS PROTEIN"/>
    <property type="match status" value="1"/>
</dbReference>
<proteinExistence type="predicted"/>
<evidence type="ECO:0000256" key="7">
    <source>
        <dbReference type="ARBA" id="ARBA00034078"/>
    </source>
</evidence>
<dbReference type="SFLD" id="SFLDF00319">
    <property type="entry name" value="Fe_hydrogenase_maturase_(HydG"/>
    <property type="match status" value="1"/>
</dbReference>
<gene>
    <name evidence="9" type="primary">thiH</name>
    <name evidence="9" type="ORF">BWY41_01453</name>
</gene>
<dbReference type="AlphaFoldDB" id="A0A1V5SQD5"/>
<dbReference type="CDD" id="cd01335">
    <property type="entry name" value="Radical_SAM"/>
    <property type="match status" value="1"/>
</dbReference>
<dbReference type="SUPFAM" id="SSF102114">
    <property type="entry name" value="Radical SAM enzymes"/>
    <property type="match status" value="1"/>
</dbReference>
<dbReference type="EMBL" id="MWBQ01000111">
    <property type="protein sequence ID" value="OQA56717.1"/>
    <property type="molecule type" value="Genomic_DNA"/>
</dbReference>
<keyword evidence="4" id="KW-0479">Metal-binding</keyword>
<dbReference type="InterPro" id="IPR007197">
    <property type="entry name" value="rSAM"/>
</dbReference>
<keyword evidence="5" id="KW-0408">Iron</keyword>
<evidence type="ECO:0000256" key="5">
    <source>
        <dbReference type="ARBA" id="ARBA00023004"/>
    </source>
</evidence>
<evidence type="ECO:0000256" key="4">
    <source>
        <dbReference type="ARBA" id="ARBA00022723"/>
    </source>
</evidence>
<dbReference type="EC" id="4.1.99.19" evidence="9"/>
<evidence type="ECO:0000256" key="2">
    <source>
        <dbReference type="ARBA" id="ARBA00022485"/>
    </source>
</evidence>
<protein>
    <submittedName>
        <fullName evidence="9">2-iminoacetate synthase</fullName>
        <ecNumber evidence="9">4.1.99.19</ecNumber>
    </submittedName>
</protein>
<evidence type="ECO:0000256" key="6">
    <source>
        <dbReference type="ARBA" id="ARBA00023014"/>
    </source>
</evidence>
<keyword evidence="9" id="KW-0456">Lyase</keyword>
<dbReference type="SFLD" id="SFLDS00029">
    <property type="entry name" value="Radical_SAM"/>
    <property type="match status" value="1"/>
</dbReference>
<dbReference type="SMART" id="SM00876">
    <property type="entry name" value="BATS"/>
    <property type="match status" value="1"/>
</dbReference>
<sequence>MVLVLNERKKADFIDENSIENLLEKGKNRHRKEIMDIIEKARMAQGLSPEECAVLLQVEDPEILTEIYKVAQEIKLKIYGKRLVFFAPLYISNYCINNCRYCGYRQDNDFHRRRLSQEEVIEEVKILESMGHKRLALEAGEDLVNCPLDYILETIHTIYGVNKGKGSIRRVNVNIAATTVNNYRKLKEAKIGTYILFQETYHRETYQYMHPQGPKSDYDYHTTALDRAMEAGIDDVGAGVLFGLYNYKFEVLSLLQHALHLEEVFGVGPHTISVPRLRPALGVGSLLSQHLVNDDEFRKIIAVLRLSVPYTGIILSTREKASFRDELASLGISQLSAGSCTGVGGYREEYDQIKESAGIIQDSPQFQVEDHRSPDEVLRSVCQSGYIPSFCTACYRKGRTGDRFMPLAKSGQIQNVCQPNAILTFKEFLEDYASEETKKIGKKTIKEHLEAIPNLQVRKLTEERLKLIENGERDLYF</sequence>
<dbReference type="InterPro" id="IPR058240">
    <property type="entry name" value="rSAM_sf"/>
</dbReference>
<dbReference type="GO" id="GO:0036355">
    <property type="term" value="F:2-iminoacetate synthase activity"/>
    <property type="evidence" value="ECO:0007669"/>
    <property type="project" value="UniProtKB-EC"/>
</dbReference>
<dbReference type="GO" id="GO:0046872">
    <property type="term" value="F:metal ion binding"/>
    <property type="evidence" value="ECO:0007669"/>
    <property type="project" value="UniProtKB-KW"/>
</dbReference>
<dbReference type="PANTHER" id="PTHR43583">
    <property type="entry name" value="2-IMINOACETATE SYNTHASE"/>
    <property type="match status" value="1"/>
</dbReference>
<dbReference type="SMART" id="SM00729">
    <property type="entry name" value="Elp3"/>
    <property type="match status" value="1"/>
</dbReference>
<comment type="caution">
    <text evidence="9">The sequence shown here is derived from an EMBL/GenBank/DDBJ whole genome shotgun (WGS) entry which is preliminary data.</text>
</comment>
<keyword evidence="2" id="KW-0004">4Fe-4S</keyword>
<feature type="domain" description="Radical SAM core" evidence="8">
    <location>
        <begin position="81"/>
        <end position="318"/>
    </location>
</feature>
<reference evidence="9" key="1">
    <citation type="submission" date="2017-02" db="EMBL/GenBank/DDBJ databases">
        <title>Delving into the versatile metabolic prowess of the omnipresent phylum Bacteroidetes.</title>
        <authorList>
            <person name="Nobu M.K."/>
            <person name="Mei R."/>
            <person name="Narihiro T."/>
            <person name="Kuroda K."/>
            <person name="Liu W.-T."/>
        </authorList>
    </citation>
    <scope>NUCLEOTIDE SEQUENCE</scope>
    <source>
        <strain evidence="9">ADurb.Bin276</strain>
    </source>
</reference>
<dbReference type="NCBIfam" id="TIGR03955">
    <property type="entry name" value="rSAM_HydG"/>
    <property type="match status" value="1"/>
</dbReference>
<evidence type="ECO:0000313" key="9">
    <source>
        <dbReference type="EMBL" id="OQA56717.1"/>
    </source>
</evidence>
<name>A0A1V5SQD5_9BACT</name>
<evidence type="ECO:0000259" key="8">
    <source>
        <dbReference type="PROSITE" id="PS51918"/>
    </source>
</evidence>
<dbReference type="GO" id="GO:0051539">
    <property type="term" value="F:4 iron, 4 sulfur cluster binding"/>
    <property type="evidence" value="ECO:0007669"/>
    <property type="project" value="UniProtKB-KW"/>
</dbReference>
<dbReference type="InterPro" id="IPR010722">
    <property type="entry name" value="BATS_dom"/>
</dbReference>
<evidence type="ECO:0000256" key="1">
    <source>
        <dbReference type="ARBA" id="ARBA00001966"/>
    </source>
</evidence>
<dbReference type="Proteomes" id="UP000485569">
    <property type="component" value="Unassembled WGS sequence"/>
</dbReference>
<dbReference type="Pfam" id="PF04055">
    <property type="entry name" value="Radical_SAM"/>
    <property type="match status" value="1"/>
</dbReference>
<keyword evidence="3" id="KW-0949">S-adenosyl-L-methionine</keyword>
<comment type="cofactor">
    <cofactor evidence="7">
        <name>[2Fe-2S] cluster</name>
        <dbReference type="ChEBI" id="CHEBI:190135"/>
    </cofactor>
</comment>
<dbReference type="InterPro" id="IPR024007">
    <property type="entry name" value="FeFe-hyd_mat_HydG"/>
</dbReference>
<dbReference type="Gene3D" id="3.20.20.70">
    <property type="entry name" value="Aldolase class I"/>
    <property type="match status" value="1"/>
</dbReference>
<dbReference type="InterPro" id="IPR034428">
    <property type="entry name" value="ThiH/NoCL/HydG-like"/>
</dbReference>